<evidence type="ECO:0000313" key="1">
    <source>
        <dbReference type="EMBL" id="KIM51435.1"/>
    </source>
</evidence>
<evidence type="ECO:0000313" key="3">
    <source>
        <dbReference type="Proteomes" id="UP000053989"/>
    </source>
</evidence>
<dbReference type="Proteomes" id="UP000053989">
    <property type="component" value="Unassembled WGS sequence"/>
</dbReference>
<accession>A0A0C2ZXF4</accession>
<evidence type="ECO:0000313" key="2">
    <source>
        <dbReference type="EMBL" id="KIM66118.1"/>
    </source>
</evidence>
<dbReference type="EMBL" id="KN822018">
    <property type="protein sequence ID" value="KIM66118.1"/>
    <property type="molecule type" value="Genomic_DNA"/>
</dbReference>
<name>A0A0C2ZXF4_9AGAM</name>
<reference evidence="3" key="2">
    <citation type="submission" date="2015-01" db="EMBL/GenBank/DDBJ databases">
        <title>Evolutionary Origins and Diversification of the Mycorrhizal Mutualists.</title>
        <authorList>
            <consortium name="DOE Joint Genome Institute"/>
            <consortium name="Mycorrhizal Genomics Consortium"/>
            <person name="Kohler A."/>
            <person name="Kuo A."/>
            <person name="Nagy L.G."/>
            <person name="Floudas D."/>
            <person name="Copeland A."/>
            <person name="Barry K.W."/>
            <person name="Cichocki N."/>
            <person name="Veneault-Fourrey C."/>
            <person name="LaButti K."/>
            <person name="Lindquist E.A."/>
            <person name="Lipzen A."/>
            <person name="Lundell T."/>
            <person name="Morin E."/>
            <person name="Murat C."/>
            <person name="Riley R."/>
            <person name="Ohm R."/>
            <person name="Sun H."/>
            <person name="Tunlid A."/>
            <person name="Henrissat B."/>
            <person name="Grigoriev I.V."/>
            <person name="Hibbett D.S."/>
            <person name="Martin F."/>
        </authorList>
    </citation>
    <scope>NUCLEOTIDE SEQUENCE [LARGE SCALE GENOMIC DNA]</scope>
    <source>
        <strain evidence="3">Foug A</strain>
    </source>
</reference>
<dbReference type="HOGENOM" id="CLU_2432998_0_0_1"/>
<proteinExistence type="predicted"/>
<keyword evidence="3" id="KW-1185">Reference proteome</keyword>
<organism evidence="2 3">
    <name type="scientific">Scleroderma citrinum Foug A</name>
    <dbReference type="NCBI Taxonomy" id="1036808"/>
    <lineage>
        <taxon>Eukaryota</taxon>
        <taxon>Fungi</taxon>
        <taxon>Dikarya</taxon>
        <taxon>Basidiomycota</taxon>
        <taxon>Agaricomycotina</taxon>
        <taxon>Agaricomycetes</taxon>
        <taxon>Agaricomycetidae</taxon>
        <taxon>Boletales</taxon>
        <taxon>Sclerodermatineae</taxon>
        <taxon>Sclerodermataceae</taxon>
        <taxon>Scleroderma</taxon>
    </lineage>
</organism>
<sequence length="100" mass="10490">MCPRGSSHVIVDVQVATVMFVVVIGQWAPELVMDIVIVALVEITVVERQLWSSLPGDGGGGIGVTDVLLPSLAEEGGGGHCRRSEVVGMVGMIGRRHSGR</sequence>
<protein>
    <submittedName>
        <fullName evidence="2">Uncharacterized protein</fullName>
    </submittedName>
</protein>
<dbReference type="EMBL" id="KN822258">
    <property type="protein sequence ID" value="KIM51435.1"/>
    <property type="molecule type" value="Genomic_DNA"/>
</dbReference>
<dbReference type="AlphaFoldDB" id="A0A0C2ZXF4"/>
<gene>
    <name evidence="2" type="ORF">SCLCIDRAFT_1211349</name>
    <name evidence="1" type="ORF">SCLCIDRAFT_1224565</name>
</gene>
<reference evidence="2 3" key="1">
    <citation type="submission" date="2014-04" db="EMBL/GenBank/DDBJ databases">
        <authorList>
            <consortium name="DOE Joint Genome Institute"/>
            <person name="Kuo A."/>
            <person name="Kohler A."/>
            <person name="Nagy L.G."/>
            <person name="Floudas D."/>
            <person name="Copeland A."/>
            <person name="Barry K.W."/>
            <person name="Cichocki N."/>
            <person name="Veneault-Fourrey C."/>
            <person name="LaButti K."/>
            <person name="Lindquist E.A."/>
            <person name="Lipzen A."/>
            <person name="Lundell T."/>
            <person name="Morin E."/>
            <person name="Murat C."/>
            <person name="Sun H."/>
            <person name="Tunlid A."/>
            <person name="Henrissat B."/>
            <person name="Grigoriev I.V."/>
            <person name="Hibbett D.S."/>
            <person name="Martin F."/>
            <person name="Nordberg H.P."/>
            <person name="Cantor M.N."/>
            <person name="Hua S.X."/>
        </authorList>
    </citation>
    <scope>NUCLEOTIDE SEQUENCE [LARGE SCALE GENOMIC DNA]</scope>
    <source>
        <strain evidence="2 3">Foug A</strain>
    </source>
</reference>
<reference evidence="2" key="3">
    <citation type="submission" date="2015-02" db="EMBL/GenBank/DDBJ databases">
        <title>Evolutionary Origins and Diversification of the Mycorrhizal Mutualists.</title>
        <authorList>
            <consortium name="DOE Joint Genome Institute"/>
            <consortium name="Mycorrhizal Genomics Consortium"/>
            <person name="Kohler A."/>
            <person name="Kuo A."/>
            <person name="Nagy L.G."/>
            <person name="Floudas D."/>
            <person name="Copeland A."/>
            <person name="Barry K.W."/>
            <person name="Cichocki N."/>
            <person name="Veneault-Fourrey C."/>
            <person name="LaButti K."/>
            <person name="Lindquist E.A."/>
            <person name="Lipzen A."/>
            <person name="Lundell T."/>
            <person name="Morin E."/>
            <person name="Murat C."/>
            <person name="Riley R."/>
            <person name="Ohm R."/>
            <person name="Sun H."/>
            <person name="Tunlid A."/>
            <person name="Henrissat B."/>
            <person name="Grigoriev I.V."/>
            <person name="Hibbett D.S."/>
            <person name="Martin F."/>
        </authorList>
    </citation>
    <scope>NUCLEOTIDE SEQUENCE</scope>
    <source>
        <strain evidence="2 3">Foug A</strain>
    </source>
</reference>